<dbReference type="EMBL" id="CP003639">
    <property type="protein sequence ID" value="AFM43286.1"/>
    <property type="molecule type" value="Genomic_DNA"/>
</dbReference>
<proteinExistence type="predicted"/>
<evidence type="ECO:0000259" key="1">
    <source>
        <dbReference type="Pfam" id="PF00534"/>
    </source>
</evidence>
<name>I4DBW2_DESAJ</name>
<protein>
    <submittedName>
        <fullName evidence="3">Glycosyltransferase</fullName>
    </submittedName>
</protein>
<feature type="domain" description="Glycosyltransferase subfamily 4-like N-terminal" evidence="2">
    <location>
        <begin position="19"/>
        <end position="201"/>
    </location>
</feature>
<dbReference type="Gene3D" id="3.40.50.2000">
    <property type="entry name" value="Glycogen Phosphorylase B"/>
    <property type="match status" value="2"/>
</dbReference>
<dbReference type="Pfam" id="PF13439">
    <property type="entry name" value="Glyco_transf_4"/>
    <property type="match status" value="1"/>
</dbReference>
<feature type="domain" description="Glycosyl transferase family 1" evidence="1">
    <location>
        <begin position="219"/>
        <end position="379"/>
    </location>
</feature>
<dbReference type="PANTHER" id="PTHR45947:SF3">
    <property type="entry name" value="SULFOQUINOVOSYL TRANSFERASE SQD2"/>
    <property type="match status" value="1"/>
</dbReference>
<dbReference type="InterPro" id="IPR050194">
    <property type="entry name" value="Glycosyltransferase_grp1"/>
</dbReference>
<dbReference type="InterPro" id="IPR001296">
    <property type="entry name" value="Glyco_trans_1"/>
</dbReference>
<dbReference type="STRING" id="646529.Desaci_4443"/>
<sequence>MRVLILSHMYPNSVSPLAGIFVRQQAVALAQLGVDVRVVAPVPWVPGLMSGRGKWGGYPDVPLKEAADGFPVFHPRVLEFPRSLFFEYYPQTFGQGIRNVFLEQIGHGIDVIHAHVAHPDGAAALKFGRKHHLPVVVTIHGQDFAYTLKRSRTCADSVRAALKGASQVILVSQKLKNQYGLETWADDLSKYNVIYNGVDLEDVVLSSGSEETPTADSDNKFGARKRLLSVGFLRPDKGHDVVLQALPALIREFPELEYRIVGDGSERQRLETLTTDLGLRDHVVFLGSLPHTEAMREMADCDVFILPSWKEAFGVVYLEAMAHGKPIIGTQGEGIAEILETTEVGKAVPPKDVQAVAAAVGELFRDPKRAKELGLRGRELVTREFTWYSNAQKTLEVYEKARDVCRESL</sequence>
<dbReference type="GO" id="GO:0016757">
    <property type="term" value="F:glycosyltransferase activity"/>
    <property type="evidence" value="ECO:0007669"/>
    <property type="project" value="InterPro"/>
</dbReference>
<dbReference type="OrthoDB" id="9795068at2"/>
<keyword evidence="4" id="KW-1185">Reference proteome</keyword>
<dbReference type="PANTHER" id="PTHR45947">
    <property type="entry name" value="SULFOQUINOVOSYL TRANSFERASE SQD2"/>
    <property type="match status" value="1"/>
</dbReference>
<dbReference type="SUPFAM" id="SSF53756">
    <property type="entry name" value="UDP-Glycosyltransferase/glycogen phosphorylase"/>
    <property type="match status" value="1"/>
</dbReference>
<dbReference type="Pfam" id="PF00534">
    <property type="entry name" value="Glycos_transf_1"/>
    <property type="match status" value="1"/>
</dbReference>
<dbReference type="InterPro" id="IPR028098">
    <property type="entry name" value="Glyco_trans_4-like_N"/>
</dbReference>
<dbReference type="Proteomes" id="UP000002892">
    <property type="component" value="Chromosome"/>
</dbReference>
<reference evidence="3 4" key="1">
    <citation type="journal article" date="2012" name="J. Bacteriol.">
        <title>Complete genome sequences of Desulfosporosinus orientis DSM765T, Desulfosporosinus youngiae DSM17734T, Desulfosporosinus meridiei DSM13257T, and Desulfosporosinus acidiphilus DSM22704T.</title>
        <authorList>
            <person name="Pester M."/>
            <person name="Brambilla E."/>
            <person name="Alazard D."/>
            <person name="Rattei T."/>
            <person name="Weinmaier T."/>
            <person name="Han J."/>
            <person name="Lucas S."/>
            <person name="Lapidus A."/>
            <person name="Cheng J.F."/>
            <person name="Goodwin L."/>
            <person name="Pitluck S."/>
            <person name="Peters L."/>
            <person name="Ovchinnikova G."/>
            <person name="Teshima H."/>
            <person name="Detter J.C."/>
            <person name="Han C.S."/>
            <person name="Tapia R."/>
            <person name="Land M.L."/>
            <person name="Hauser L."/>
            <person name="Kyrpides N.C."/>
            <person name="Ivanova N.N."/>
            <person name="Pagani I."/>
            <person name="Huntmann M."/>
            <person name="Wei C.L."/>
            <person name="Davenport K.W."/>
            <person name="Daligault H."/>
            <person name="Chain P.S."/>
            <person name="Chen A."/>
            <person name="Mavromatis K."/>
            <person name="Markowitz V."/>
            <person name="Szeto E."/>
            <person name="Mikhailova N."/>
            <person name="Pati A."/>
            <person name="Wagner M."/>
            <person name="Woyke T."/>
            <person name="Ollivier B."/>
            <person name="Klenk H.P."/>
            <person name="Spring S."/>
            <person name="Loy A."/>
        </authorList>
    </citation>
    <scope>NUCLEOTIDE SEQUENCE [LARGE SCALE GENOMIC DNA]</scope>
    <source>
        <strain evidence="4">DSM 22704 / JCM 16185 / SJ4</strain>
    </source>
</reference>
<accession>I4DBW2</accession>
<dbReference type="eggNOG" id="COG0438">
    <property type="taxonomic scope" value="Bacteria"/>
</dbReference>
<evidence type="ECO:0000313" key="4">
    <source>
        <dbReference type="Proteomes" id="UP000002892"/>
    </source>
</evidence>
<evidence type="ECO:0000259" key="2">
    <source>
        <dbReference type="Pfam" id="PF13439"/>
    </source>
</evidence>
<organism evidence="3 4">
    <name type="scientific">Desulfosporosinus acidiphilus (strain DSM 22704 / JCM 16185 / SJ4)</name>
    <dbReference type="NCBI Taxonomy" id="646529"/>
    <lineage>
        <taxon>Bacteria</taxon>
        <taxon>Bacillati</taxon>
        <taxon>Bacillota</taxon>
        <taxon>Clostridia</taxon>
        <taxon>Eubacteriales</taxon>
        <taxon>Desulfitobacteriaceae</taxon>
        <taxon>Desulfosporosinus</taxon>
    </lineage>
</organism>
<dbReference type="HOGENOM" id="CLU_009583_2_4_9"/>
<gene>
    <name evidence="3" type="ordered locus">Desaci_4443</name>
</gene>
<dbReference type="KEGG" id="dai:Desaci_4443"/>
<keyword evidence="3" id="KW-0808">Transferase</keyword>
<evidence type="ECO:0000313" key="3">
    <source>
        <dbReference type="EMBL" id="AFM43286.1"/>
    </source>
</evidence>
<dbReference type="AlphaFoldDB" id="I4DBW2"/>